<dbReference type="EMBL" id="KZ451890">
    <property type="protein sequence ID" value="PKA65719.1"/>
    <property type="molecule type" value="Genomic_DNA"/>
</dbReference>
<dbReference type="AlphaFoldDB" id="A0A2I0BD42"/>
<gene>
    <name evidence="2" type="ORF">AXF42_Ash013134</name>
</gene>
<accession>A0A2I0BD42</accession>
<sequence>MAQERKAKENGLLYLESERQRLLAEKRLRSAMRDLEESSRREAELQRLLEETFDQSEEIRKEGVAKFRQSLEFKTLI</sequence>
<proteinExistence type="predicted"/>
<evidence type="ECO:0000313" key="3">
    <source>
        <dbReference type="Proteomes" id="UP000236161"/>
    </source>
</evidence>
<evidence type="ECO:0000256" key="1">
    <source>
        <dbReference type="SAM" id="Coils"/>
    </source>
</evidence>
<name>A0A2I0BD42_9ASPA</name>
<organism evidence="2 3">
    <name type="scientific">Apostasia shenzhenica</name>
    <dbReference type="NCBI Taxonomy" id="1088818"/>
    <lineage>
        <taxon>Eukaryota</taxon>
        <taxon>Viridiplantae</taxon>
        <taxon>Streptophyta</taxon>
        <taxon>Embryophyta</taxon>
        <taxon>Tracheophyta</taxon>
        <taxon>Spermatophyta</taxon>
        <taxon>Magnoliopsida</taxon>
        <taxon>Liliopsida</taxon>
        <taxon>Asparagales</taxon>
        <taxon>Orchidaceae</taxon>
        <taxon>Apostasioideae</taxon>
        <taxon>Apostasia</taxon>
    </lineage>
</organism>
<reference evidence="2 3" key="1">
    <citation type="journal article" date="2017" name="Nature">
        <title>The Apostasia genome and the evolution of orchids.</title>
        <authorList>
            <person name="Zhang G.Q."/>
            <person name="Liu K.W."/>
            <person name="Li Z."/>
            <person name="Lohaus R."/>
            <person name="Hsiao Y.Y."/>
            <person name="Niu S.C."/>
            <person name="Wang J.Y."/>
            <person name="Lin Y.C."/>
            <person name="Xu Q."/>
            <person name="Chen L.J."/>
            <person name="Yoshida K."/>
            <person name="Fujiwara S."/>
            <person name="Wang Z.W."/>
            <person name="Zhang Y.Q."/>
            <person name="Mitsuda N."/>
            <person name="Wang M."/>
            <person name="Liu G.H."/>
            <person name="Pecoraro L."/>
            <person name="Huang H.X."/>
            <person name="Xiao X.J."/>
            <person name="Lin M."/>
            <person name="Wu X.Y."/>
            <person name="Wu W.L."/>
            <person name="Chen Y.Y."/>
            <person name="Chang S.B."/>
            <person name="Sakamoto S."/>
            <person name="Ohme-Takagi M."/>
            <person name="Yagi M."/>
            <person name="Zeng S.J."/>
            <person name="Shen C.Y."/>
            <person name="Yeh C.M."/>
            <person name="Luo Y.B."/>
            <person name="Tsai W.C."/>
            <person name="Van de Peer Y."/>
            <person name="Liu Z.J."/>
        </authorList>
    </citation>
    <scope>NUCLEOTIDE SEQUENCE [LARGE SCALE GENOMIC DNA]</scope>
    <source>
        <strain evidence="3">cv. Shenzhen</strain>
        <tissue evidence="2">Stem</tissue>
    </source>
</reference>
<dbReference type="Proteomes" id="UP000236161">
    <property type="component" value="Unassembled WGS sequence"/>
</dbReference>
<evidence type="ECO:0000313" key="2">
    <source>
        <dbReference type="EMBL" id="PKA65719.1"/>
    </source>
</evidence>
<feature type="coiled-coil region" evidence="1">
    <location>
        <begin position="28"/>
        <end position="62"/>
    </location>
</feature>
<keyword evidence="1" id="KW-0175">Coiled coil</keyword>
<keyword evidence="3" id="KW-1185">Reference proteome</keyword>
<protein>
    <submittedName>
        <fullName evidence="2">Uncharacterized protein</fullName>
    </submittedName>
</protein>